<proteinExistence type="predicted"/>
<dbReference type="InterPro" id="IPR046096">
    <property type="entry name" value="DUF6114"/>
</dbReference>
<evidence type="ECO:0000313" key="2">
    <source>
        <dbReference type="EMBL" id="MFC6887091.1"/>
    </source>
</evidence>
<dbReference type="RefSeq" id="WP_160826166.1">
    <property type="nucleotide sequence ID" value="NZ_JBHSXE010000001.1"/>
</dbReference>
<feature type="transmembrane region" description="Helical" evidence="1">
    <location>
        <begin position="79"/>
        <end position="95"/>
    </location>
</feature>
<dbReference type="EMBL" id="JBHSXS010000068">
    <property type="protein sequence ID" value="MFC6887091.1"/>
    <property type="molecule type" value="Genomic_DNA"/>
</dbReference>
<protein>
    <submittedName>
        <fullName evidence="2">DUF6114 domain-containing protein</fullName>
    </submittedName>
</protein>
<keyword evidence="1" id="KW-0812">Transmembrane</keyword>
<gene>
    <name evidence="2" type="ORF">ACFQKB_45515</name>
</gene>
<comment type="caution">
    <text evidence="2">The sequence shown here is derived from an EMBL/GenBank/DDBJ whole genome shotgun (WGS) entry which is preliminary data.</text>
</comment>
<dbReference type="Proteomes" id="UP001596380">
    <property type="component" value="Unassembled WGS sequence"/>
</dbReference>
<reference evidence="3" key="1">
    <citation type="journal article" date="2019" name="Int. J. Syst. Evol. Microbiol.">
        <title>The Global Catalogue of Microorganisms (GCM) 10K type strain sequencing project: providing services to taxonomists for standard genome sequencing and annotation.</title>
        <authorList>
            <consortium name="The Broad Institute Genomics Platform"/>
            <consortium name="The Broad Institute Genome Sequencing Center for Infectious Disease"/>
            <person name="Wu L."/>
            <person name="Ma J."/>
        </authorList>
    </citation>
    <scope>NUCLEOTIDE SEQUENCE [LARGE SCALE GENOMIC DNA]</scope>
    <source>
        <strain evidence="3">JCM 3369</strain>
    </source>
</reference>
<evidence type="ECO:0000256" key="1">
    <source>
        <dbReference type="SAM" id="Phobius"/>
    </source>
</evidence>
<evidence type="ECO:0000313" key="3">
    <source>
        <dbReference type="Proteomes" id="UP001596380"/>
    </source>
</evidence>
<keyword evidence="3" id="KW-1185">Reference proteome</keyword>
<sequence>MLLADWGRRAAAFGEWARGRPFAAGCLLVASGAEIMLMPVVRARLVVHTGVGGYAGFLLGLFLIAMGAAVCFAVDQRSVIAVLAVLAALAAFVLTNLGGMLIGSLTAIVGAALAFAWTPRADG</sequence>
<dbReference type="Pfam" id="PF19609">
    <property type="entry name" value="DUF6114"/>
    <property type="match status" value="1"/>
</dbReference>
<keyword evidence="1" id="KW-0472">Membrane</keyword>
<organism evidence="2 3">
    <name type="scientific">Actinomadura yumaensis</name>
    <dbReference type="NCBI Taxonomy" id="111807"/>
    <lineage>
        <taxon>Bacteria</taxon>
        <taxon>Bacillati</taxon>
        <taxon>Actinomycetota</taxon>
        <taxon>Actinomycetes</taxon>
        <taxon>Streptosporangiales</taxon>
        <taxon>Thermomonosporaceae</taxon>
        <taxon>Actinomadura</taxon>
    </lineage>
</organism>
<feature type="transmembrane region" description="Helical" evidence="1">
    <location>
        <begin position="21"/>
        <end position="41"/>
    </location>
</feature>
<name>A0ABW2D2G6_9ACTN</name>
<keyword evidence="1" id="KW-1133">Transmembrane helix</keyword>
<feature type="transmembrane region" description="Helical" evidence="1">
    <location>
        <begin position="53"/>
        <end position="72"/>
    </location>
</feature>
<accession>A0ABW2D2G6</accession>